<feature type="compositionally biased region" description="Basic residues" evidence="3">
    <location>
        <begin position="193"/>
        <end position="206"/>
    </location>
</feature>
<comment type="subcellular location">
    <subcellularLocation>
        <location evidence="1">Nucleus</location>
    </subcellularLocation>
</comment>
<dbReference type="SUPFAM" id="SSF57701">
    <property type="entry name" value="Zn2/Cys6 DNA-binding domain"/>
    <property type="match status" value="1"/>
</dbReference>
<dbReference type="CDD" id="cd00067">
    <property type="entry name" value="GAL4"/>
    <property type="match status" value="1"/>
</dbReference>
<evidence type="ECO:0000256" key="3">
    <source>
        <dbReference type="SAM" id="MobiDB-lite"/>
    </source>
</evidence>
<dbReference type="Pfam" id="PF11951">
    <property type="entry name" value="Fungal_trans_2"/>
    <property type="match status" value="1"/>
</dbReference>
<dbReference type="Gene3D" id="4.10.240.10">
    <property type="entry name" value="Zn(2)-C6 fungal-type DNA-binding domain"/>
    <property type="match status" value="1"/>
</dbReference>
<feature type="compositionally biased region" description="Basic and acidic residues" evidence="3">
    <location>
        <begin position="124"/>
        <end position="134"/>
    </location>
</feature>
<evidence type="ECO:0000313" key="5">
    <source>
        <dbReference type="EMBL" id="CAK4031667.1"/>
    </source>
</evidence>
<reference evidence="5" key="1">
    <citation type="submission" date="2023-11" db="EMBL/GenBank/DDBJ databases">
        <authorList>
            <person name="Alioto T."/>
            <person name="Alioto T."/>
            <person name="Gomez Garrido J."/>
        </authorList>
    </citation>
    <scope>NUCLEOTIDE SEQUENCE</scope>
</reference>
<keyword evidence="2" id="KW-0539">Nucleus</keyword>
<name>A0AAI8Z3B9_9PEZI</name>
<dbReference type="GO" id="GO:0005634">
    <property type="term" value="C:nucleus"/>
    <property type="evidence" value="ECO:0007669"/>
    <property type="project" value="UniProtKB-SubCell"/>
</dbReference>
<feature type="region of interest" description="Disordered" evidence="3">
    <location>
        <begin position="124"/>
        <end position="240"/>
    </location>
</feature>
<dbReference type="GO" id="GO:0000976">
    <property type="term" value="F:transcription cis-regulatory region binding"/>
    <property type="evidence" value="ECO:0007669"/>
    <property type="project" value="TreeGrafter"/>
</dbReference>
<proteinExistence type="predicted"/>
<feature type="compositionally biased region" description="Low complexity" evidence="3">
    <location>
        <begin position="20"/>
        <end position="31"/>
    </location>
</feature>
<dbReference type="PROSITE" id="PS50048">
    <property type="entry name" value="ZN2_CY6_FUNGAL_2"/>
    <property type="match status" value="1"/>
</dbReference>
<dbReference type="InterPro" id="IPR001138">
    <property type="entry name" value="Zn2Cys6_DnaBD"/>
</dbReference>
<evidence type="ECO:0000259" key="4">
    <source>
        <dbReference type="PROSITE" id="PS50048"/>
    </source>
</evidence>
<dbReference type="InterPro" id="IPR036864">
    <property type="entry name" value="Zn2-C6_fun-type_DNA-bd_sf"/>
</dbReference>
<dbReference type="Pfam" id="PF00172">
    <property type="entry name" value="Zn_clus"/>
    <property type="match status" value="1"/>
</dbReference>
<evidence type="ECO:0000256" key="1">
    <source>
        <dbReference type="ARBA" id="ARBA00004123"/>
    </source>
</evidence>
<sequence length="860" mass="95066">MAEGSPLPFPSPRLILGDHAATAPAPANAADDASEQPENAKKDTKHARRPSKDRKTAPRKAPAVDKDANVVKPKQTKSRNGCVTCKAKRLKCGEEKPACQNCAKRKIPCGGYKKVFQWRDYGKPDVKTNIERQKQATSNSPVRKSADSSASVTPSNEHPPKLPGLPQVTPVETKRNGQAASPDHDGLPTQPSRQRRQSPSPRKHAHNPRDSIFSRPVEESPEPAPPPEPEDEGPSSEFASVNFNPQSLFAYRTRSLSPAPVRGRSPTLTEFLQAEHPLDDVENGIHQDFVPFSLPDDMHLPLWTTGADDPTLTAEHIFEDPSNMFVPIQNIQGHSFAWSPGLNTPTSSDTPGSPNQSLAQWNHPLPQIFMQPEFPIDSHEHLAMRFLNTTCGILSIMDGATENPWRTLIWPMAQTSAALYHALMAMAAYHAAHDFPVLRVVGHENKHASIQNIGAGIRDVSMSDQAAIATALALAFSESWDQHTATGNSHIKGAQVLVGRCVEGHRRKPVTGVELSRLKFLCNAWVFMDVISRLTSVDSDESNDFDNAFLFASNSSNVVQGTEKHSKDGFGINFGMPIDARLDPLMGCAGTLFPLIGRVANLVRKVCRSQTNSPGIVSHARDLKFAIDRWESPEEIECPQDPTTAVQDTLQTAEAYRWATLLHLHQSVPELPSLTSADLAQKILAALATVPTTSRTLVVQIYPLMVAGCEASEAEDRQWVRERWQVMAERMRIGVIDKCMQVTEEVWRRKDAYEAKPITHRKLVKTAELNPARRRGSPFPPRRATEVLNSDPGRTGVVFSYVESESEPMGNPLKDLNGPESARWRKDVSDRVMVDPAYSVRGHLHWVGVMWDWGWEVLLG</sequence>
<dbReference type="Proteomes" id="UP001296104">
    <property type="component" value="Unassembled WGS sequence"/>
</dbReference>
<dbReference type="GO" id="GO:0045944">
    <property type="term" value="P:positive regulation of transcription by RNA polymerase II"/>
    <property type="evidence" value="ECO:0007669"/>
    <property type="project" value="TreeGrafter"/>
</dbReference>
<gene>
    <name evidence="5" type="ORF">LECACI_7A006825</name>
</gene>
<dbReference type="PANTHER" id="PTHR37534:SF47">
    <property type="entry name" value="ZN(2)-C6 FUNGAL-TYPE DOMAIN-CONTAINING PROTEIN"/>
    <property type="match status" value="1"/>
</dbReference>
<feature type="region of interest" description="Disordered" evidence="3">
    <location>
        <begin position="1"/>
        <end position="80"/>
    </location>
</feature>
<evidence type="ECO:0000313" key="6">
    <source>
        <dbReference type="Proteomes" id="UP001296104"/>
    </source>
</evidence>
<feature type="domain" description="Zn(2)-C6 fungal-type" evidence="4">
    <location>
        <begin position="81"/>
        <end position="109"/>
    </location>
</feature>
<dbReference type="EMBL" id="CAVMBE010000051">
    <property type="protein sequence ID" value="CAK4031667.1"/>
    <property type="molecule type" value="Genomic_DNA"/>
</dbReference>
<dbReference type="GO" id="GO:0000981">
    <property type="term" value="F:DNA-binding transcription factor activity, RNA polymerase II-specific"/>
    <property type="evidence" value="ECO:0007669"/>
    <property type="project" value="InterPro"/>
</dbReference>
<keyword evidence="6" id="KW-1185">Reference proteome</keyword>
<dbReference type="SMART" id="SM00066">
    <property type="entry name" value="GAL4"/>
    <property type="match status" value="1"/>
</dbReference>
<protein>
    <submittedName>
        <fullName evidence="5">Related to fungal transcriptional regulatory</fullName>
    </submittedName>
</protein>
<dbReference type="AlphaFoldDB" id="A0AAI8Z3B9"/>
<feature type="compositionally biased region" description="Basic residues" evidence="3">
    <location>
        <begin position="43"/>
        <end position="52"/>
    </location>
</feature>
<dbReference type="InterPro" id="IPR021858">
    <property type="entry name" value="Fun_TF"/>
</dbReference>
<dbReference type="GO" id="GO:0008270">
    <property type="term" value="F:zinc ion binding"/>
    <property type="evidence" value="ECO:0007669"/>
    <property type="project" value="InterPro"/>
</dbReference>
<feature type="compositionally biased region" description="Polar residues" evidence="3">
    <location>
        <begin position="135"/>
        <end position="156"/>
    </location>
</feature>
<dbReference type="PANTHER" id="PTHR37534">
    <property type="entry name" value="TRANSCRIPTIONAL ACTIVATOR PROTEIN UGA3"/>
    <property type="match status" value="1"/>
</dbReference>
<evidence type="ECO:0000256" key="2">
    <source>
        <dbReference type="ARBA" id="ARBA00023242"/>
    </source>
</evidence>
<dbReference type="PROSITE" id="PS00463">
    <property type="entry name" value="ZN2_CY6_FUNGAL_1"/>
    <property type="match status" value="1"/>
</dbReference>
<organism evidence="5 6">
    <name type="scientific">Lecanosticta acicola</name>
    <dbReference type="NCBI Taxonomy" id="111012"/>
    <lineage>
        <taxon>Eukaryota</taxon>
        <taxon>Fungi</taxon>
        <taxon>Dikarya</taxon>
        <taxon>Ascomycota</taxon>
        <taxon>Pezizomycotina</taxon>
        <taxon>Dothideomycetes</taxon>
        <taxon>Dothideomycetidae</taxon>
        <taxon>Mycosphaerellales</taxon>
        <taxon>Mycosphaerellaceae</taxon>
        <taxon>Lecanosticta</taxon>
    </lineage>
</organism>
<comment type="caution">
    <text evidence="5">The sequence shown here is derived from an EMBL/GenBank/DDBJ whole genome shotgun (WGS) entry which is preliminary data.</text>
</comment>
<accession>A0AAI8Z3B9</accession>